<dbReference type="EMBL" id="BAAANB010000003">
    <property type="protein sequence ID" value="GAA2026364.1"/>
    <property type="molecule type" value="Genomic_DNA"/>
</dbReference>
<dbReference type="Gene3D" id="3.40.250.10">
    <property type="entry name" value="Rhodanese-like domain"/>
    <property type="match status" value="2"/>
</dbReference>
<dbReference type="InterPro" id="IPR051126">
    <property type="entry name" value="Thiosulfate_sulfurtransferase"/>
</dbReference>
<dbReference type="CDD" id="cd01448">
    <property type="entry name" value="TST_Repeat_1"/>
    <property type="match status" value="1"/>
</dbReference>
<dbReference type="InterPro" id="IPR036873">
    <property type="entry name" value="Rhodanese-like_dom_sf"/>
</dbReference>
<evidence type="ECO:0000256" key="2">
    <source>
        <dbReference type="ARBA" id="ARBA00047549"/>
    </source>
</evidence>
<proteinExistence type="predicted"/>
<organism evidence="5 6">
    <name type="scientific">Terrabacter terrae</name>
    <dbReference type="NCBI Taxonomy" id="318434"/>
    <lineage>
        <taxon>Bacteria</taxon>
        <taxon>Bacillati</taxon>
        <taxon>Actinomycetota</taxon>
        <taxon>Actinomycetes</taxon>
        <taxon>Micrococcales</taxon>
        <taxon>Intrasporangiaceae</taxon>
        <taxon>Terrabacter</taxon>
    </lineage>
</organism>
<comment type="catalytic activity">
    <reaction evidence="2">
        <text>thiosulfate + hydrogen cyanide = thiocyanate + sulfite + 2 H(+)</text>
        <dbReference type="Rhea" id="RHEA:16881"/>
        <dbReference type="ChEBI" id="CHEBI:15378"/>
        <dbReference type="ChEBI" id="CHEBI:17359"/>
        <dbReference type="ChEBI" id="CHEBI:18022"/>
        <dbReference type="ChEBI" id="CHEBI:18407"/>
        <dbReference type="ChEBI" id="CHEBI:33542"/>
        <dbReference type="EC" id="2.8.1.1"/>
    </reaction>
</comment>
<feature type="domain" description="Rhodanese" evidence="4">
    <location>
        <begin position="176"/>
        <end position="291"/>
    </location>
</feature>
<dbReference type="SUPFAM" id="SSF52821">
    <property type="entry name" value="Rhodanese/Cell cycle control phosphatase"/>
    <property type="match status" value="2"/>
</dbReference>
<gene>
    <name evidence="5" type="ORF">GCM10009740_15170</name>
</gene>
<accession>A0ABN2U2A6</accession>
<evidence type="ECO:0000259" key="4">
    <source>
        <dbReference type="PROSITE" id="PS50206"/>
    </source>
</evidence>
<keyword evidence="6" id="KW-1185">Reference proteome</keyword>
<evidence type="ECO:0000313" key="6">
    <source>
        <dbReference type="Proteomes" id="UP001501285"/>
    </source>
</evidence>
<protein>
    <recommendedName>
        <fullName evidence="3">Sulfurtransferase</fullName>
    </recommendedName>
</protein>
<dbReference type="InterPro" id="IPR001307">
    <property type="entry name" value="Thiosulphate_STrfase_CS"/>
</dbReference>
<name>A0ABN2U2A6_9MICO</name>
<dbReference type="InterPro" id="IPR001763">
    <property type="entry name" value="Rhodanese-like_dom"/>
</dbReference>
<dbReference type="CDD" id="cd01449">
    <property type="entry name" value="TST_Repeat_2"/>
    <property type="match status" value="1"/>
</dbReference>
<evidence type="ECO:0000313" key="5">
    <source>
        <dbReference type="EMBL" id="GAA2026364.1"/>
    </source>
</evidence>
<dbReference type="PROSITE" id="PS00380">
    <property type="entry name" value="RHODANESE_1"/>
    <property type="match status" value="1"/>
</dbReference>
<sequence length="292" mass="32407">MSAEDTKISAYTHPERLVTTEWLAEQVAAGNVGGPDGIALLESDEDVLLYETGHIPGALKVDWHVDLNDPVTRDYVDGSRFAEVMGARGIGRDTTVVIYGDKSNWWAAYALWVFSLFGHRDVRLLDGGRAKWVAEGRELTREVPVAKTVDYPVAERDDAPIRAFKDDVLAHLGKPLVDVRSPGEYSGELLHMPDYPQEGAMRGGHIPGAKSVPWARAANEDGSFKSREELEAIYLEEQGLAPSDDVVAYCRIGERSSHTWFVLTHLLGFESVRNYDGSWTEWGNAVRVPIEK</sequence>
<reference evidence="5 6" key="1">
    <citation type="journal article" date="2019" name="Int. J. Syst. Evol. Microbiol.">
        <title>The Global Catalogue of Microorganisms (GCM) 10K type strain sequencing project: providing services to taxonomists for standard genome sequencing and annotation.</title>
        <authorList>
            <consortium name="The Broad Institute Genomics Platform"/>
            <consortium name="The Broad Institute Genome Sequencing Center for Infectious Disease"/>
            <person name="Wu L."/>
            <person name="Ma J."/>
        </authorList>
    </citation>
    <scope>NUCLEOTIDE SEQUENCE [LARGE SCALE GENOMIC DNA]</scope>
    <source>
        <strain evidence="5 6">JCM 14283</strain>
    </source>
</reference>
<dbReference type="PROSITE" id="PS50206">
    <property type="entry name" value="RHODANESE_3"/>
    <property type="match status" value="2"/>
</dbReference>
<keyword evidence="3" id="KW-0808">Transferase</keyword>
<dbReference type="SMART" id="SM00450">
    <property type="entry name" value="RHOD"/>
    <property type="match status" value="2"/>
</dbReference>
<dbReference type="Proteomes" id="UP001501285">
    <property type="component" value="Unassembled WGS sequence"/>
</dbReference>
<dbReference type="RefSeq" id="WP_343989588.1">
    <property type="nucleotide sequence ID" value="NZ_BAAANB010000003.1"/>
</dbReference>
<evidence type="ECO:0000256" key="3">
    <source>
        <dbReference type="RuleBase" id="RU000507"/>
    </source>
</evidence>
<comment type="caution">
    <text evidence="5">The sequence shown here is derived from an EMBL/GenBank/DDBJ whole genome shotgun (WGS) entry which is preliminary data.</text>
</comment>
<dbReference type="Pfam" id="PF00581">
    <property type="entry name" value="Rhodanese"/>
    <property type="match status" value="2"/>
</dbReference>
<dbReference type="PANTHER" id="PTHR43855:SF1">
    <property type="entry name" value="THIOSULFATE SULFURTRANSFERASE"/>
    <property type="match status" value="1"/>
</dbReference>
<dbReference type="PROSITE" id="PS00683">
    <property type="entry name" value="RHODANESE_2"/>
    <property type="match status" value="1"/>
</dbReference>
<dbReference type="PANTHER" id="PTHR43855">
    <property type="entry name" value="THIOSULFATE SULFURTRANSFERASE"/>
    <property type="match status" value="1"/>
</dbReference>
<keyword evidence="1" id="KW-0677">Repeat</keyword>
<evidence type="ECO:0000256" key="1">
    <source>
        <dbReference type="ARBA" id="ARBA00022737"/>
    </source>
</evidence>
<feature type="domain" description="Rhodanese" evidence="4">
    <location>
        <begin position="34"/>
        <end position="141"/>
    </location>
</feature>